<dbReference type="PRINTS" id="PR00465">
    <property type="entry name" value="EP450IV"/>
</dbReference>
<dbReference type="InterPro" id="IPR050529">
    <property type="entry name" value="CYP450_sterol_14alpha_dmase"/>
</dbReference>
<comment type="caution">
    <text evidence="8">The sequence shown here is derived from an EMBL/GenBank/DDBJ whole genome shotgun (WGS) entry which is preliminary data.</text>
</comment>
<dbReference type="GO" id="GO:0020037">
    <property type="term" value="F:heme binding"/>
    <property type="evidence" value="ECO:0007669"/>
    <property type="project" value="InterPro"/>
</dbReference>
<dbReference type="CDD" id="cd00302">
    <property type="entry name" value="cytochrome_P450"/>
    <property type="match status" value="1"/>
</dbReference>
<dbReference type="Proteomes" id="UP001515480">
    <property type="component" value="Unassembled WGS sequence"/>
</dbReference>
<feature type="transmembrane region" description="Helical" evidence="7">
    <location>
        <begin position="20"/>
        <end position="41"/>
    </location>
</feature>
<keyword evidence="2 5" id="KW-0349">Heme</keyword>
<evidence type="ECO:0000256" key="4">
    <source>
        <dbReference type="ARBA" id="ARBA00023004"/>
    </source>
</evidence>
<dbReference type="InterPro" id="IPR001128">
    <property type="entry name" value="Cyt_P450"/>
</dbReference>
<dbReference type="AlphaFoldDB" id="A0AB34JMY8"/>
<dbReference type="EMBL" id="JBGBPQ010000006">
    <property type="protein sequence ID" value="KAL1522919.1"/>
    <property type="molecule type" value="Genomic_DNA"/>
</dbReference>
<dbReference type="GO" id="GO:0005506">
    <property type="term" value="F:iron ion binding"/>
    <property type="evidence" value="ECO:0007669"/>
    <property type="project" value="InterPro"/>
</dbReference>
<reference evidence="8 9" key="1">
    <citation type="journal article" date="2024" name="Science">
        <title>Giant polyketide synthase enzymes in the biosynthesis of giant marine polyether toxins.</title>
        <authorList>
            <person name="Fallon T.R."/>
            <person name="Shende V.V."/>
            <person name="Wierzbicki I.H."/>
            <person name="Pendleton A.L."/>
            <person name="Watervoot N.F."/>
            <person name="Auber R.P."/>
            <person name="Gonzalez D.J."/>
            <person name="Wisecaver J.H."/>
            <person name="Moore B.S."/>
        </authorList>
    </citation>
    <scope>NUCLEOTIDE SEQUENCE [LARGE SCALE GENOMIC DNA]</scope>
    <source>
        <strain evidence="8 9">12B1</strain>
    </source>
</reference>
<protein>
    <recommendedName>
        <fullName evidence="10">Cytochrome P450</fullName>
    </recommendedName>
</protein>
<dbReference type="GO" id="GO:0004497">
    <property type="term" value="F:monooxygenase activity"/>
    <property type="evidence" value="ECO:0007669"/>
    <property type="project" value="UniProtKB-KW"/>
</dbReference>
<keyword evidence="7" id="KW-0812">Transmembrane</keyword>
<feature type="binding site" description="axial binding residue" evidence="5">
    <location>
        <position position="463"/>
    </location>
    <ligand>
        <name>heme</name>
        <dbReference type="ChEBI" id="CHEBI:30413"/>
    </ligand>
    <ligandPart>
        <name>Fe</name>
        <dbReference type="ChEBI" id="CHEBI:18248"/>
    </ligandPart>
</feature>
<name>A0AB34JMY8_PRYPA</name>
<evidence type="ECO:0000256" key="6">
    <source>
        <dbReference type="RuleBase" id="RU000461"/>
    </source>
</evidence>
<evidence type="ECO:0000313" key="8">
    <source>
        <dbReference type="EMBL" id="KAL1522919.1"/>
    </source>
</evidence>
<keyword evidence="6" id="KW-0560">Oxidoreductase</keyword>
<keyword evidence="6" id="KW-0503">Monooxygenase</keyword>
<sequence>MSTLLSFLPPFPSLPSPLTPLLATLAALAGALLLFPLLRLARRRPSPHRRPPSAAAPLPLLGHALSYHASPTAFLLSQRSRIGPIFKLNLAGRRVVVVCGGREAAKKVATAAERVLSARRAMEAVGLGESLGAVNVGLGAEFHRKVLKEGMGAAATAELAPSVLAAIGAAVGVELEAAVERGGEVADLMAMVRRCMVRCVVAMFIGSEVLRRLGDSFVHDFIAFHDAAENATLKAALLPHALALPLFLLPVARKRRKITSQLAAAIASLLKDRKEVQNGTQSNLDASFGAGPWIRAFEFFRLETEDAAELSAGLLFSAHKSSAIGATQAFLFCHEQGGELLRQAVEDSRKVHRCPRNDKGITLDLSDTLRRCVKEALRLTAHPIGAVRTVVSPKGFLLPAPDGEPYWVAPGEMIALSHIAVHLDEAEWGADAAQFNPERQRWSTPRAPDEYAHATFSQGVHKCPGEHMALMMMRSALAVLLGGEYEITPAMPLPPLSSERTTLAQRAAAVAVRVRRATGEAGAADLTACMPCDPPS</sequence>
<dbReference type="PANTHER" id="PTHR24304:SF2">
    <property type="entry name" value="24-HYDROXYCHOLESTEROL 7-ALPHA-HYDROXYLASE"/>
    <property type="match status" value="1"/>
</dbReference>
<evidence type="ECO:0000256" key="3">
    <source>
        <dbReference type="ARBA" id="ARBA00022723"/>
    </source>
</evidence>
<comment type="cofactor">
    <cofactor evidence="5">
        <name>heme</name>
        <dbReference type="ChEBI" id="CHEBI:30413"/>
    </cofactor>
</comment>
<proteinExistence type="inferred from homology"/>
<dbReference type="SUPFAM" id="SSF48264">
    <property type="entry name" value="Cytochrome P450"/>
    <property type="match status" value="1"/>
</dbReference>
<comment type="similarity">
    <text evidence="1 6">Belongs to the cytochrome P450 family.</text>
</comment>
<keyword evidence="3 5" id="KW-0479">Metal-binding</keyword>
<keyword evidence="7" id="KW-1133">Transmembrane helix</keyword>
<dbReference type="InterPro" id="IPR036396">
    <property type="entry name" value="Cyt_P450_sf"/>
</dbReference>
<dbReference type="InterPro" id="IPR002403">
    <property type="entry name" value="Cyt_P450_E_grp-IV"/>
</dbReference>
<keyword evidence="7" id="KW-0472">Membrane</keyword>
<evidence type="ECO:0000256" key="5">
    <source>
        <dbReference type="PIRSR" id="PIRSR602403-1"/>
    </source>
</evidence>
<dbReference type="Pfam" id="PF00067">
    <property type="entry name" value="p450"/>
    <property type="match status" value="1"/>
</dbReference>
<keyword evidence="4 5" id="KW-0408">Iron</keyword>
<dbReference type="PANTHER" id="PTHR24304">
    <property type="entry name" value="CYTOCHROME P450 FAMILY 7"/>
    <property type="match status" value="1"/>
</dbReference>
<evidence type="ECO:0008006" key="10">
    <source>
        <dbReference type="Google" id="ProtNLM"/>
    </source>
</evidence>
<dbReference type="InterPro" id="IPR017972">
    <property type="entry name" value="Cyt_P450_CS"/>
</dbReference>
<dbReference type="PROSITE" id="PS00086">
    <property type="entry name" value="CYTOCHROME_P450"/>
    <property type="match status" value="1"/>
</dbReference>
<dbReference type="GO" id="GO:0016705">
    <property type="term" value="F:oxidoreductase activity, acting on paired donors, with incorporation or reduction of molecular oxygen"/>
    <property type="evidence" value="ECO:0007669"/>
    <property type="project" value="InterPro"/>
</dbReference>
<keyword evidence="9" id="KW-1185">Reference proteome</keyword>
<evidence type="ECO:0000256" key="2">
    <source>
        <dbReference type="ARBA" id="ARBA00022617"/>
    </source>
</evidence>
<organism evidence="8 9">
    <name type="scientific">Prymnesium parvum</name>
    <name type="common">Toxic golden alga</name>
    <dbReference type="NCBI Taxonomy" id="97485"/>
    <lineage>
        <taxon>Eukaryota</taxon>
        <taxon>Haptista</taxon>
        <taxon>Haptophyta</taxon>
        <taxon>Prymnesiophyceae</taxon>
        <taxon>Prymnesiales</taxon>
        <taxon>Prymnesiaceae</taxon>
        <taxon>Prymnesium</taxon>
    </lineage>
</organism>
<dbReference type="Gene3D" id="1.10.630.10">
    <property type="entry name" value="Cytochrome P450"/>
    <property type="match status" value="1"/>
</dbReference>
<evidence type="ECO:0000256" key="1">
    <source>
        <dbReference type="ARBA" id="ARBA00010617"/>
    </source>
</evidence>
<evidence type="ECO:0000313" key="9">
    <source>
        <dbReference type="Proteomes" id="UP001515480"/>
    </source>
</evidence>
<accession>A0AB34JMY8</accession>
<gene>
    <name evidence="8" type="ORF">AB1Y20_017884</name>
</gene>
<evidence type="ECO:0000256" key="7">
    <source>
        <dbReference type="SAM" id="Phobius"/>
    </source>
</evidence>